<dbReference type="EMBL" id="CP059075">
    <property type="protein sequence ID" value="QRE02971.1"/>
    <property type="molecule type" value="Genomic_DNA"/>
</dbReference>
<gene>
    <name evidence="1" type="ORF">H0H26_08610</name>
</gene>
<dbReference type="Proteomes" id="UP000596329">
    <property type="component" value="Chromosome"/>
</dbReference>
<evidence type="ECO:0000313" key="1">
    <source>
        <dbReference type="EMBL" id="QRE02971.1"/>
    </source>
</evidence>
<dbReference type="Pfam" id="PF10442">
    <property type="entry name" value="FIST_C"/>
    <property type="match status" value="1"/>
</dbReference>
<protein>
    <submittedName>
        <fullName evidence="1">FIST C-terminal domain-containing protein</fullName>
    </submittedName>
</protein>
<dbReference type="KEGG" id="fpc:FPSM_01418"/>
<reference evidence="1 2" key="1">
    <citation type="submission" date="2020-07" db="EMBL/GenBank/DDBJ databases">
        <title>Genomic characterization of Flavobacterium psychrophilum strains.</title>
        <authorList>
            <person name="Castillo D."/>
            <person name="Jorgensen J."/>
            <person name="Middelboe M."/>
        </authorList>
    </citation>
    <scope>NUCLEOTIDE SEQUENCE [LARGE SCALE GENOMIC DNA]</scope>
    <source>
        <strain evidence="1 2">FPS-R7</strain>
    </source>
</reference>
<sequence length="378" mass="41927">MKIVQATKTENQDWKFLQEKIILKNPLVLVFANRFLLDDEKVINDIRVQFPYEHIVFGSTSGEISNINVNENSISVVAIEFEKSSFIVKSDNIINYNKNAKILGKTLYNKMPKENLKHLFVLSEGSFVNGSDLIDGLEQDMNPNISITGGMCGDDARFEKTLASYKENPKIGEVVLIGFYGDTLEISFASFGGWTPFGPERTITSSEGNILFEIDAKPALDLYKYYLGDKASQLPQASLLYPLNVIPEGKTEAVVRTILSINENNNSMVLAGDVPLNSRVQLMMASIDAIASGAQHAAEIANENRKKPAELALIISCIGRKLIMNQRVEEEIEQVQEIIGNQVAIAGFYSYGEIAPFNGKNNSCELHNQTMTLTLISE</sequence>
<accession>A0A076NWB5</accession>
<dbReference type="InterPro" id="IPR019494">
    <property type="entry name" value="FIST_C"/>
</dbReference>
<name>A0A076NWB5_FLAPS</name>
<dbReference type="InterPro" id="IPR013702">
    <property type="entry name" value="FIST_domain_N"/>
</dbReference>
<proteinExistence type="predicted"/>
<dbReference type="PANTHER" id="PTHR40252:SF2">
    <property type="entry name" value="BLR0328 PROTEIN"/>
    <property type="match status" value="1"/>
</dbReference>
<dbReference type="PANTHER" id="PTHR40252">
    <property type="entry name" value="BLR0328 PROTEIN"/>
    <property type="match status" value="1"/>
</dbReference>
<evidence type="ECO:0000313" key="2">
    <source>
        <dbReference type="Proteomes" id="UP000596329"/>
    </source>
</evidence>
<dbReference type="SMART" id="SM00897">
    <property type="entry name" value="FIST"/>
    <property type="match status" value="1"/>
</dbReference>
<dbReference type="AlphaFoldDB" id="A0A076NWB5"/>
<dbReference type="RefSeq" id="WP_034100398.1">
    <property type="nucleotide sequence ID" value="NZ_BCNG01000018.1"/>
</dbReference>
<dbReference type="SMART" id="SM01204">
    <property type="entry name" value="FIST_C"/>
    <property type="match status" value="1"/>
</dbReference>
<dbReference type="Pfam" id="PF08495">
    <property type="entry name" value="FIST"/>
    <property type="match status" value="1"/>
</dbReference>
<organism evidence="1 2">
    <name type="scientific">Flavobacterium psychrophilum</name>
    <dbReference type="NCBI Taxonomy" id="96345"/>
    <lineage>
        <taxon>Bacteria</taxon>
        <taxon>Pseudomonadati</taxon>
        <taxon>Bacteroidota</taxon>
        <taxon>Flavobacteriia</taxon>
        <taxon>Flavobacteriales</taxon>
        <taxon>Flavobacteriaceae</taxon>
        <taxon>Flavobacterium</taxon>
    </lineage>
</organism>